<evidence type="ECO:0000313" key="1">
    <source>
        <dbReference type="EMBL" id="NMH90229.1"/>
    </source>
</evidence>
<proteinExistence type="predicted"/>
<gene>
    <name evidence="1" type="ORF">HF519_01180</name>
</gene>
<dbReference type="GO" id="GO:0005975">
    <property type="term" value="P:carbohydrate metabolic process"/>
    <property type="evidence" value="ECO:0007669"/>
    <property type="project" value="InterPro"/>
</dbReference>
<name>A0A848DCE6_9PSEU</name>
<comment type="caution">
    <text evidence="1">The sequence shown here is derived from an EMBL/GenBank/DDBJ whole genome shotgun (WGS) entry which is preliminary data.</text>
</comment>
<evidence type="ECO:0000313" key="2">
    <source>
        <dbReference type="Proteomes" id="UP000586918"/>
    </source>
</evidence>
<keyword evidence="2" id="KW-1185">Reference proteome</keyword>
<protein>
    <submittedName>
        <fullName evidence="1">Uncharacterized protein</fullName>
    </submittedName>
</protein>
<dbReference type="InterPro" id="IPR012341">
    <property type="entry name" value="6hp_glycosidase-like_sf"/>
</dbReference>
<dbReference type="RefSeq" id="WP_169409718.1">
    <property type="nucleotide sequence ID" value="NZ_JAAXKZ010000002.1"/>
</dbReference>
<accession>A0A848DCE6</accession>
<reference evidence="1 2" key="1">
    <citation type="submission" date="2020-04" db="EMBL/GenBank/DDBJ databases">
        <authorList>
            <person name="Klaysubun C."/>
            <person name="Duangmal K."/>
            <person name="Lipun K."/>
        </authorList>
    </citation>
    <scope>NUCLEOTIDE SEQUENCE [LARGE SCALE GENOMIC DNA]</scope>
    <source>
        <strain evidence="1 2">DSM 45300</strain>
    </source>
</reference>
<dbReference type="Gene3D" id="1.50.10.10">
    <property type="match status" value="1"/>
</dbReference>
<dbReference type="Proteomes" id="UP000586918">
    <property type="component" value="Unassembled WGS sequence"/>
</dbReference>
<dbReference type="AlphaFoldDB" id="A0A848DCE6"/>
<organism evidence="1 2">
    <name type="scientific">Pseudonocardia bannensis</name>
    <dbReference type="NCBI Taxonomy" id="630973"/>
    <lineage>
        <taxon>Bacteria</taxon>
        <taxon>Bacillati</taxon>
        <taxon>Actinomycetota</taxon>
        <taxon>Actinomycetes</taxon>
        <taxon>Pseudonocardiales</taxon>
        <taxon>Pseudonocardiaceae</taxon>
        <taxon>Pseudonocardia</taxon>
    </lineage>
</organism>
<dbReference type="EMBL" id="JAAXKZ010000002">
    <property type="protein sequence ID" value="NMH90229.1"/>
    <property type="molecule type" value="Genomic_DNA"/>
</dbReference>
<sequence length="52" mass="5511">MVASLSTNYLAEGDAVLAHSVGFLPEGSEVDAGLVYADHYFVEALVRSDRPA</sequence>